<dbReference type="EMBL" id="CAKOGP040000236">
    <property type="protein sequence ID" value="CAJ1933055.1"/>
    <property type="molecule type" value="Genomic_DNA"/>
</dbReference>
<name>A0AAD2CHH5_9STRA</name>
<evidence type="ECO:0000313" key="1">
    <source>
        <dbReference type="EMBL" id="CAJ1933055.1"/>
    </source>
</evidence>
<comment type="caution">
    <text evidence="1">The sequence shown here is derived from an EMBL/GenBank/DDBJ whole genome shotgun (WGS) entry which is preliminary data.</text>
</comment>
<dbReference type="AlphaFoldDB" id="A0AAD2CHH5"/>
<accession>A0AAD2CHH5</accession>
<gene>
    <name evidence="1" type="ORF">CYCCA115_LOCUS3139</name>
</gene>
<organism evidence="1 2">
    <name type="scientific">Cylindrotheca closterium</name>
    <dbReference type="NCBI Taxonomy" id="2856"/>
    <lineage>
        <taxon>Eukaryota</taxon>
        <taxon>Sar</taxon>
        <taxon>Stramenopiles</taxon>
        <taxon>Ochrophyta</taxon>
        <taxon>Bacillariophyta</taxon>
        <taxon>Bacillariophyceae</taxon>
        <taxon>Bacillariophycidae</taxon>
        <taxon>Bacillariales</taxon>
        <taxon>Bacillariaceae</taxon>
        <taxon>Cylindrotheca</taxon>
    </lineage>
</organism>
<evidence type="ECO:0000313" key="2">
    <source>
        <dbReference type="Proteomes" id="UP001295423"/>
    </source>
</evidence>
<protein>
    <submittedName>
        <fullName evidence="1">Uncharacterized protein</fullName>
    </submittedName>
</protein>
<dbReference type="Proteomes" id="UP001295423">
    <property type="component" value="Unassembled WGS sequence"/>
</dbReference>
<keyword evidence="2" id="KW-1185">Reference proteome</keyword>
<proteinExistence type="predicted"/>
<reference evidence="1" key="1">
    <citation type="submission" date="2023-08" db="EMBL/GenBank/DDBJ databases">
        <authorList>
            <person name="Audoor S."/>
            <person name="Bilcke G."/>
        </authorList>
    </citation>
    <scope>NUCLEOTIDE SEQUENCE</scope>
</reference>
<sequence>MGISDIIDQNNRGVSLLMENDFPNAIQSFALALPLLRTIADSVWDHTICDGDSLDQHMISSADCADQVKPASSAANNGMMIYQVGIRIPPTETIPSIISWVLIFNSALAHHLSAKTRACPAMLKAKQLYRLICDPQGMTQSPLFQYAVINNLGVIEQNFGNASVANQYFEILPSIPDLREDLQAYGTDRVSA</sequence>